<evidence type="ECO:0000256" key="1">
    <source>
        <dbReference type="ARBA" id="ARBA00004167"/>
    </source>
</evidence>
<accession>A0A1H5Y7X0</accession>
<evidence type="ECO:0000256" key="4">
    <source>
        <dbReference type="ARBA" id="ARBA00022989"/>
    </source>
</evidence>
<name>A0A1H5Y7X0_9PROT</name>
<organism evidence="8 9">
    <name type="scientific">Nitrosomonas ureae</name>
    <dbReference type="NCBI Taxonomy" id="44577"/>
    <lineage>
        <taxon>Bacteria</taxon>
        <taxon>Pseudomonadati</taxon>
        <taxon>Pseudomonadota</taxon>
        <taxon>Betaproteobacteria</taxon>
        <taxon>Nitrosomonadales</taxon>
        <taxon>Nitrosomonadaceae</taxon>
        <taxon>Nitrosomonas</taxon>
    </lineage>
</organism>
<evidence type="ECO:0000313" key="8">
    <source>
        <dbReference type="EMBL" id="SEG20113.1"/>
    </source>
</evidence>
<dbReference type="RefSeq" id="WP_103967639.1">
    <property type="nucleotide sequence ID" value="NZ_FNUX01000041.1"/>
</dbReference>
<dbReference type="InterPro" id="IPR042217">
    <property type="entry name" value="T4SS_VirB10/TrbI"/>
</dbReference>
<dbReference type="Pfam" id="PF03743">
    <property type="entry name" value="TrbI"/>
    <property type="match status" value="1"/>
</dbReference>
<dbReference type="GO" id="GO:0016020">
    <property type="term" value="C:membrane"/>
    <property type="evidence" value="ECO:0007669"/>
    <property type="project" value="UniProtKB-SubCell"/>
</dbReference>
<reference evidence="8 9" key="1">
    <citation type="submission" date="2016-10" db="EMBL/GenBank/DDBJ databases">
        <authorList>
            <person name="de Groot N.N."/>
        </authorList>
    </citation>
    <scope>NUCLEOTIDE SEQUENCE [LARGE SCALE GENOMIC DNA]</scope>
    <source>
        <strain evidence="8 9">Nm13</strain>
    </source>
</reference>
<evidence type="ECO:0000256" key="6">
    <source>
        <dbReference type="SAM" id="MobiDB-lite"/>
    </source>
</evidence>
<evidence type="ECO:0000256" key="7">
    <source>
        <dbReference type="SAM" id="Phobius"/>
    </source>
</evidence>
<comment type="subcellular location">
    <subcellularLocation>
        <location evidence="1">Membrane</location>
        <topology evidence="1">Single-pass membrane protein</topology>
    </subcellularLocation>
</comment>
<feature type="region of interest" description="Disordered" evidence="6">
    <location>
        <begin position="214"/>
        <end position="240"/>
    </location>
</feature>
<keyword evidence="5 7" id="KW-0472">Membrane</keyword>
<dbReference type="InterPro" id="IPR005498">
    <property type="entry name" value="T4SS_VirB10/TraB/TrbI"/>
</dbReference>
<evidence type="ECO:0000256" key="5">
    <source>
        <dbReference type="ARBA" id="ARBA00023136"/>
    </source>
</evidence>
<dbReference type="Gene3D" id="2.40.128.260">
    <property type="entry name" value="Type IV secretion system, VirB10/TraB/TrbI"/>
    <property type="match status" value="1"/>
</dbReference>
<comment type="similarity">
    <text evidence="2">Belongs to the TrbI/VirB10 family.</text>
</comment>
<gene>
    <name evidence="8" type="ORF">SAMN05216334_1418</name>
</gene>
<dbReference type="AlphaFoldDB" id="A0A1H5Y7X0"/>
<sequence>MSTNSKLLSPDSSPDVVAKNIGVRRVNNLPIVIFGAIMLIFMLLMMIVAMNRAAERGQYDFDGNHDTQSSNSFASLIAKDYIGGIIEPKVQPVIPEPSSAKLSAQGIIIERPSDLDRPPLPPSMDTTDPSLHADIAHIRMLKRQQLEEAIKAKTNVNVVAPRSSGSSPDLTNTGTPRTREEMLAKLASVRQQIDANLREDPTTAYHARLAQLRQDGGNGVGVGSSVSGESMDDGAPRLLDDDVGRQAQDYSRFDSAEGEARWKLNSEVQKPASPYVLQTGFVIPATLISGINSSLPGQIMAQVSQHIYDSPVGKWRLIPQGSRLVGTYSSEVEFGQARVLVAWQRIIFPDGKTMDIGAMPGAGGVGYAGFKDLVNNHYLRIFGSALIMSAIVAGAAYSQRDAGGAFGRQNAGSIMSQSLGQQLGLVTANLIRKNLNISPTLEIRPGYRFNIIVTKDMKFSRPYQSFDY</sequence>
<protein>
    <submittedName>
        <fullName evidence="8">Type IV secretion system protein VirB10</fullName>
    </submittedName>
</protein>
<keyword evidence="3 7" id="KW-0812">Transmembrane</keyword>
<feature type="transmembrane region" description="Helical" evidence="7">
    <location>
        <begin position="29"/>
        <end position="49"/>
    </location>
</feature>
<evidence type="ECO:0000256" key="2">
    <source>
        <dbReference type="ARBA" id="ARBA00010265"/>
    </source>
</evidence>
<dbReference type="Proteomes" id="UP000236753">
    <property type="component" value="Unassembled WGS sequence"/>
</dbReference>
<dbReference type="CDD" id="cd16429">
    <property type="entry name" value="VirB10"/>
    <property type="match status" value="1"/>
</dbReference>
<proteinExistence type="inferred from homology"/>
<keyword evidence="4 7" id="KW-1133">Transmembrane helix</keyword>
<dbReference type="EMBL" id="FNUX01000041">
    <property type="protein sequence ID" value="SEG20113.1"/>
    <property type="molecule type" value="Genomic_DNA"/>
</dbReference>
<dbReference type="OrthoDB" id="9766860at2"/>
<evidence type="ECO:0000256" key="3">
    <source>
        <dbReference type="ARBA" id="ARBA00022692"/>
    </source>
</evidence>
<evidence type="ECO:0000313" key="9">
    <source>
        <dbReference type="Proteomes" id="UP000236753"/>
    </source>
</evidence>